<proteinExistence type="predicted"/>
<evidence type="ECO:0000313" key="2">
    <source>
        <dbReference type="Proteomes" id="UP001144978"/>
    </source>
</evidence>
<accession>A0ACC1PUQ2</accession>
<name>A0ACC1PUQ2_9APHY</name>
<keyword evidence="2" id="KW-1185">Reference proteome</keyword>
<gene>
    <name evidence="1" type="ORF">NUW54_g6753</name>
</gene>
<protein>
    <submittedName>
        <fullName evidence="1">Uncharacterized protein</fullName>
    </submittedName>
</protein>
<dbReference type="Proteomes" id="UP001144978">
    <property type="component" value="Unassembled WGS sequence"/>
</dbReference>
<dbReference type="EMBL" id="JANSHE010001842">
    <property type="protein sequence ID" value="KAJ3000604.1"/>
    <property type="molecule type" value="Genomic_DNA"/>
</dbReference>
<organism evidence="1 2">
    <name type="scientific">Trametes sanguinea</name>
    <dbReference type="NCBI Taxonomy" id="158606"/>
    <lineage>
        <taxon>Eukaryota</taxon>
        <taxon>Fungi</taxon>
        <taxon>Dikarya</taxon>
        <taxon>Basidiomycota</taxon>
        <taxon>Agaricomycotina</taxon>
        <taxon>Agaricomycetes</taxon>
        <taxon>Polyporales</taxon>
        <taxon>Polyporaceae</taxon>
        <taxon>Trametes</taxon>
    </lineage>
</organism>
<comment type="caution">
    <text evidence="1">The sequence shown here is derived from an EMBL/GenBank/DDBJ whole genome shotgun (WGS) entry which is preliminary data.</text>
</comment>
<sequence>MPKQGKQKRSQRSDIKKHRKHRKVKGDLRKLPPKRGVTSRMYVLRTALDSAAKNAGIRGVEAHEMASDDPIKEFLSSDGCAGLRPEGTRVAMWDSVLF</sequence>
<reference evidence="1" key="1">
    <citation type="submission" date="2022-08" db="EMBL/GenBank/DDBJ databases">
        <title>Genome Sequence of Pycnoporus sanguineus.</title>
        <authorList>
            <person name="Buettner E."/>
        </authorList>
    </citation>
    <scope>NUCLEOTIDE SEQUENCE</scope>
    <source>
        <strain evidence="1">CG-C14</strain>
    </source>
</reference>
<evidence type="ECO:0000313" key="1">
    <source>
        <dbReference type="EMBL" id="KAJ3000604.1"/>
    </source>
</evidence>